<reference evidence="5" key="1">
    <citation type="submission" date="2020-06" db="EMBL/GenBank/DDBJ databases">
        <authorList>
            <consortium name="Plant Systems Biology data submission"/>
        </authorList>
    </citation>
    <scope>NUCLEOTIDE SEQUENCE</scope>
    <source>
        <strain evidence="5">D6</strain>
    </source>
</reference>
<evidence type="ECO:0000256" key="3">
    <source>
        <dbReference type="SAM" id="MobiDB-lite"/>
    </source>
</evidence>
<protein>
    <submittedName>
        <fullName evidence="5">cAMP-specific 3',5'-cyclic phosphodiesterase</fullName>
    </submittedName>
</protein>
<evidence type="ECO:0000313" key="6">
    <source>
        <dbReference type="Proteomes" id="UP001153069"/>
    </source>
</evidence>
<name>A0A9N8ELI1_9STRA</name>
<feature type="domain" description="PDEase" evidence="4">
    <location>
        <begin position="24"/>
        <end position="241"/>
    </location>
</feature>
<evidence type="ECO:0000259" key="4">
    <source>
        <dbReference type="PROSITE" id="PS51845"/>
    </source>
</evidence>
<proteinExistence type="predicted"/>
<dbReference type="GO" id="GO:0007165">
    <property type="term" value="P:signal transduction"/>
    <property type="evidence" value="ECO:0007669"/>
    <property type="project" value="InterPro"/>
</dbReference>
<accession>A0A9N8ELI1</accession>
<dbReference type="PROSITE" id="PS51845">
    <property type="entry name" value="PDEASE_I_2"/>
    <property type="match status" value="1"/>
</dbReference>
<dbReference type="GO" id="GO:0004114">
    <property type="term" value="F:3',5'-cyclic-nucleotide phosphodiesterase activity"/>
    <property type="evidence" value="ECO:0007669"/>
    <property type="project" value="InterPro"/>
</dbReference>
<comment type="caution">
    <text evidence="5">The sequence shown here is derived from an EMBL/GenBank/DDBJ whole genome shotgun (WGS) entry which is preliminary data.</text>
</comment>
<sequence>MDSKPPYAAMALAITSQDWTALGMDDDPSVAPSSDLELTAERMVSLLLIRIVAIHAPKGRYQDLSTTAICRTSLMDGQSEWPHPVNDTVIQELRQYVRKMLKDYRDVPYHNREHAYHVTISVNKLLDLALNSEIHALSKTKPRMFGLRTDTLMHLLLIFSALIHDVEHQGIPNRQLALEDDELAILYNDQSIAENRSLTVGFRELLQKQYTNLRNAIFSNDEDYRRFRKVSTQLVLQTDLASPERTQIRKSKWKEAFGEDFQTMEAKVKHELKRRSSTAPCHSVLSSPESRRMSADTILSELEQLPELGDSLTNTPEGSEHDDSAAEVMGIEQDDDSHSTHGATAAKLFPGMFSKKGGGGRSRSNSNSSLSEMRKGSTAATTSGTSLKDMRSAIRTSSMPKMPGQTDAELGYSDNFRKFQRRVSQAAGHQRRFRLGIQRSIDLSGEFLETYSRRSTLSTVAAMQALELDQEEEEEEYDDLRASVIMEQILTAADIAHVFQGWHQMEKFSNRLFLELKRAHKDGRGPHPKAGWFENQIAFLESYNLPLAHRLEDMGIFGPLIGPVFARLVEANRDQWMVDGQKVTDDIIAKGIELYPVEGDNK</sequence>
<gene>
    <name evidence="5" type="ORF">SEMRO_1178_G249500.1</name>
</gene>
<dbReference type="Proteomes" id="UP001153069">
    <property type="component" value="Unassembled WGS sequence"/>
</dbReference>
<dbReference type="Gene3D" id="1.10.1300.10">
    <property type="entry name" value="3'5'-cyclic nucleotide phosphodiesterase, catalytic domain"/>
    <property type="match status" value="2"/>
</dbReference>
<dbReference type="AlphaFoldDB" id="A0A9N8ELI1"/>
<evidence type="ECO:0000313" key="5">
    <source>
        <dbReference type="EMBL" id="CAB9521249.1"/>
    </source>
</evidence>
<dbReference type="SUPFAM" id="SSF109604">
    <property type="entry name" value="HD-domain/PDEase-like"/>
    <property type="match status" value="2"/>
</dbReference>
<feature type="region of interest" description="Disordered" evidence="3">
    <location>
        <begin position="349"/>
        <end position="388"/>
    </location>
</feature>
<keyword evidence="2" id="KW-0378">Hydrolase</keyword>
<dbReference type="Pfam" id="PF00233">
    <property type="entry name" value="PDEase_I"/>
    <property type="match status" value="1"/>
</dbReference>
<organism evidence="5 6">
    <name type="scientific">Seminavis robusta</name>
    <dbReference type="NCBI Taxonomy" id="568900"/>
    <lineage>
        <taxon>Eukaryota</taxon>
        <taxon>Sar</taxon>
        <taxon>Stramenopiles</taxon>
        <taxon>Ochrophyta</taxon>
        <taxon>Bacillariophyta</taxon>
        <taxon>Bacillariophyceae</taxon>
        <taxon>Bacillariophycidae</taxon>
        <taxon>Naviculales</taxon>
        <taxon>Naviculaceae</taxon>
        <taxon>Seminavis</taxon>
    </lineage>
</organism>
<dbReference type="PANTHER" id="PTHR11347">
    <property type="entry name" value="CYCLIC NUCLEOTIDE PHOSPHODIESTERASE"/>
    <property type="match status" value="1"/>
</dbReference>
<evidence type="ECO:0000256" key="2">
    <source>
        <dbReference type="ARBA" id="ARBA00022801"/>
    </source>
</evidence>
<feature type="compositionally biased region" description="Polar residues" evidence="3">
    <location>
        <begin position="277"/>
        <end position="288"/>
    </location>
</feature>
<evidence type="ECO:0000256" key="1">
    <source>
        <dbReference type="ARBA" id="ARBA00022723"/>
    </source>
</evidence>
<keyword evidence="6" id="KW-1185">Reference proteome</keyword>
<feature type="region of interest" description="Disordered" evidence="3">
    <location>
        <begin position="305"/>
        <end position="324"/>
    </location>
</feature>
<dbReference type="SMART" id="SM00471">
    <property type="entry name" value="HDc"/>
    <property type="match status" value="1"/>
</dbReference>
<feature type="region of interest" description="Disordered" evidence="3">
    <location>
        <begin position="268"/>
        <end position="294"/>
    </location>
</feature>
<dbReference type="InterPro" id="IPR036971">
    <property type="entry name" value="PDEase_catalytic_dom_sf"/>
</dbReference>
<dbReference type="OrthoDB" id="43191at2759"/>
<dbReference type="InterPro" id="IPR003607">
    <property type="entry name" value="HD/PDEase_dom"/>
</dbReference>
<dbReference type="GO" id="GO:0046872">
    <property type="term" value="F:metal ion binding"/>
    <property type="evidence" value="ECO:0007669"/>
    <property type="project" value="UniProtKB-KW"/>
</dbReference>
<dbReference type="InterPro" id="IPR002073">
    <property type="entry name" value="PDEase_catalytic_dom"/>
</dbReference>
<keyword evidence="1" id="KW-0479">Metal-binding</keyword>
<dbReference type="EMBL" id="CAICTM010001176">
    <property type="protein sequence ID" value="CAB9521249.1"/>
    <property type="molecule type" value="Genomic_DNA"/>
</dbReference>
<feature type="compositionally biased region" description="Low complexity" evidence="3">
    <location>
        <begin position="376"/>
        <end position="386"/>
    </location>
</feature>